<proteinExistence type="inferred from homology"/>
<evidence type="ECO:0000313" key="10">
    <source>
        <dbReference type="Proteomes" id="UP001161247"/>
    </source>
</evidence>
<dbReference type="Gene3D" id="3.40.50.300">
    <property type="entry name" value="P-loop containing nucleotide triphosphate hydrolases"/>
    <property type="match status" value="1"/>
</dbReference>
<evidence type="ECO:0000259" key="7">
    <source>
        <dbReference type="Pfam" id="PF00931"/>
    </source>
</evidence>
<sequence length="681" mass="78596">MDLKDELMAINEKLIWGTKGLHIVSVVGMPGLGKTTIARKVYNDPSIIHHFHRRAWCCVSQVYKRRELYFDILTDVMGVNARQSYSGSTDDDLAEKLWKCLRQQRYLVILDDIWNLEAWKCIQQSFPDDDIGSRILFTSRIRNLMAQANLINCSVHPLRSLSDEESWEILKGKLSRIHTSPLDDELSEIAKNVAKNCQGLPLSVVLIADDDFPHWVHDSDLVSNHSSLSSRKYGNYCHLCTDDQCTSFVDDITASPFIHSLVAARKGQLCVSCPSTIFECFKCLNVLELEHISIPGGFPEEVTLLVLLRYLRIHLDTAKILPSIANLWNLEVLILKFNWDPDFSLPSTFWGMKQLRHVSIPWWRLTYGLEDYEYCQLEQLEILAAPFLQMGNETQELLRRLPRLRKLKCYFPFVSNSDNGRFPEMSHLTHLESLNVMGCRHTSNGEEWSRFIAFNFPYSLRKFTLKKCNLPWSGISIIEELPHLEVLKLRRDAFSGNRWHVEDGKLLKLKYLELQRLDIEEWTVDDDPFPCLEQLIVESCEFLFEIPSGLGYITTLKKIEMRECSRASNSARKIFEEQREYGNDLLEVVVDDEYLKQLTFLPHLQLLTPNKLGISIMNGSWTALKKVRDRPVFPGFRISARPLIGLLRWPCLPRRVPRFQNLSETVDRAAVVALSSETSSA</sequence>
<dbReference type="PANTHER" id="PTHR15140">
    <property type="entry name" value="TUBULIN-SPECIFIC CHAPERONE E"/>
    <property type="match status" value="1"/>
</dbReference>
<dbReference type="GO" id="GO:0006952">
    <property type="term" value="P:defense response"/>
    <property type="evidence" value="ECO:0007669"/>
    <property type="project" value="UniProtKB-KW"/>
</dbReference>
<dbReference type="InterPro" id="IPR027417">
    <property type="entry name" value="P-loop_NTPase"/>
</dbReference>
<dbReference type="FunFam" id="3.40.50.300:FF:001091">
    <property type="entry name" value="Probable disease resistance protein At1g61300"/>
    <property type="match status" value="1"/>
</dbReference>
<dbReference type="AlphaFoldDB" id="A0AAV1CY99"/>
<dbReference type="PANTHER" id="PTHR15140:SF33">
    <property type="entry name" value="LATE BLIGHT RESISTANCE PROTEIN HOMOLOG R1A-3 ISOFORM X1"/>
    <property type="match status" value="1"/>
</dbReference>
<evidence type="ECO:0000256" key="6">
    <source>
        <dbReference type="ARBA" id="ARBA00022840"/>
    </source>
</evidence>
<accession>A0AAV1CY99</accession>
<dbReference type="GO" id="GO:0043531">
    <property type="term" value="F:ADP binding"/>
    <property type="evidence" value="ECO:0007669"/>
    <property type="project" value="InterPro"/>
</dbReference>
<keyword evidence="5" id="KW-0611">Plant defense</keyword>
<keyword evidence="10" id="KW-1185">Reference proteome</keyword>
<feature type="domain" description="NB-ARC" evidence="7">
    <location>
        <begin position="5"/>
        <end position="173"/>
    </location>
</feature>
<dbReference type="InterPro" id="IPR002182">
    <property type="entry name" value="NB-ARC"/>
</dbReference>
<keyword evidence="6" id="KW-0067">ATP-binding</keyword>
<keyword evidence="2" id="KW-0433">Leucine-rich repeat</keyword>
<dbReference type="EMBL" id="OX459120">
    <property type="protein sequence ID" value="CAI9099915.1"/>
    <property type="molecule type" value="Genomic_DNA"/>
</dbReference>
<dbReference type="InterPro" id="IPR042197">
    <property type="entry name" value="Apaf_helical"/>
</dbReference>
<evidence type="ECO:0000256" key="1">
    <source>
        <dbReference type="ARBA" id="ARBA00008894"/>
    </source>
</evidence>
<evidence type="ECO:0000256" key="4">
    <source>
        <dbReference type="ARBA" id="ARBA00022741"/>
    </source>
</evidence>
<name>A0AAV1CY99_OLDCO</name>
<feature type="domain" description="Disease resistance R13L4/SHOC-2-like LRR" evidence="8">
    <location>
        <begin position="278"/>
        <end position="562"/>
    </location>
</feature>
<organism evidence="9 10">
    <name type="scientific">Oldenlandia corymbosa var. corymbosa</name>
    <dbReference type="NCBI Taxonomy" id="529605"/>
    <lineage>
        <taxon>Eukaryota</taxon>
        <taxon>Viridiplantae</taxon>
        <taxon>Streptophyta</taxon>
        <taxon>Embryophyta</taxon>
        <taxon>Tracheophyta</taxon>
        <taxon>Spermatophyta</taxon>
        <taxon>Magnoliopsida</taxon>
        <taxon>eudicotyledons</taxon>
        <taxon>Gunneridae</taxon>
        <taxon>Pentapetalae</taxon>
        <taxon>asterids</taxon>
        <taxon>lamiids</taxon>
        <taxon>Gentianales</taxon>
        <taxon>Rubiaceae</taxon>
        <taxon>Rubioideae</taxon>
        <taxon>Spermacoceae</taxon>
        <taxon>Hedyotis-Oldenlandia complex</taxon>
        <taxon>Oldenlandia</taxon>
    </lineage>
</organism>
<dbReference type="Gene3D" id="1.10.8.430">
    <property type="entry name" value="Helical domain of apoptotic protease-activating factors"/>
    <property type="match status" value="1"/>
</dbReference>
<gene>
    <name evidence="9" type="ORF">OLC1_LOCUS9847</name>
</gene>
<keyword evidence="4" id="KW-0547">Nucleotide-binding</keyword>
<dbReference type="GO" id="GO:0005524">
    <property type="term" value="F:ATP binding"/>
    <property type="evidence" value="ECO:0007669"/>
    <property type="project" value="UniProtKB-KW"/>
</dbReference>
<keyword evidence="3" id="KW-0677">Repeat</keyword>
<comment type="similarity">
    <text evidence="1">Belongs to the disease resistance NB-LRR family.</text>
</comment>
<dbReference type="Proteomes" id="UP001161247">
    <property type="component" value="Chromosome 3"/>
</dbReference>
<dbReference type="InterPro" id="IPR032675">
    <property type="entry name" value="LRR_dom_sf"/>
</dbReference>
<evidence type="ECO:0000256" key="5">
    <source>
        <dbReference type="ARBA" id="ARBA00022821"/>
    </source>
</evidence>
<dbReference type="SUPFAM" id="SSF52058">
    <property type="entry name" value="L domain-like"/>
    <property type="match status" value="1"/>
</dbReference>
<evidence type="ECO:0000256" key="3">
    <source>
        <dbReference type="ARBA" id="ARBA00022737"/>
    </source>
</evidence>
<dbReference type="Pfam" id="PF23598">
    <property type="entry name" value="LRR_14"/>
    <property type="match status" value="1"/>
</dbReference>
<dbReference type="Pfam" id="PF00931">
    <property type="entry name" value="NB-ARC"/>
    <property type="match status" value="1"/>
</dbReference>
<protein>
    <submittedName>
        <fullName evidence="9">OLC1v1036810C1</fullName>
    </submittedName>
</protein>
<dbReference type="SUPFAM" id="SSF52540">
    <property type="entry name" value="P-loop containing nucleoside triphosphate hydrolases"/>
    <property type="match status" value="1"/>
</dbReference>
<dbReference type="InterPro" id="IPR055414">
    <property type="entry name" value="LRR_R13L4/SHOC2-like"/>
</dbReference>
<reference evidence="9" key="1">
    <citation type="submission" date="2023-03" db="EMBL/GenBank/DDBJ databases">
        <authorList>
            <person name="Julca I."/>
        </authorList>
    </citation>
    <scope>NUCLEOTIDE SEQUENCE</scope>
</reference>
<evidence type="ECO:0000256" key="2">
    <source>
        <dbReference type="ARBA" id="ARBA00022614"/>
    </source>
</evidence>
<dbReference type="Gene3D" id="3.80.10.10">
    <property type="entry name" value="Ribonuclease Inhibitor"/>
    <property type="match status" value="1"/>
</dbReference>
<evidence type="ECO:0000259" key="8">
    <source>
        <dbReference type="Pfam" id="PF23598"/>
    </source>
</evidence>
<evidence type="ECO:0000313" key="9">
    <source>
        <dbReference type="EMBL" id="CAI9099915.1"/>
    </source>
</evidence>
<dbReference type="PRINTS" id="PR00364">
    <property type="entry name" value="DISEASERSIST"/>
</dbReference>